<evidence type="ECO:0008006" key="8">
    <source>
        <dbReference type="Google" id="ProtNLM"/>
    </source>
</evidence>
<organism evidence="6 7">
    <name type="scientific">Paracoccus kondratievae</name>
    <dbReference type="NCBI Taxonomy" id="135740"/>
    <lineage>
        <taxon>Bacteria</taxon>
        <taxon>Pseudomonadati</taxon>
        <taxon>Pseudomonadota</taxon>
        <taxon>Alphaproteobacteria</taxon>
        <taxon>Rhodobacterales</taxon>
        <taxon>Paracoccaceae</taxon>
        <taxon>Paracoccus</taxon>
    </lineage>
</organism>
<dbReference type="GO" id="GO:0005829">
    <property type="term" value="C:cytosol"/>
    <property type="evidence" value="ECO:0007669"/>
    <property type="project" value="TreeGrafter"/>
</dbReference>
<dbReference type="PROSITE" id="PS50042">
    <property type="entry name" value="CNMP_BINDING_3"/>
    <property type="match status" value="1"/>
</dbReference>
<dbReference type="EMBL" id="BSFH01000027">
    <property type="protein sequence ID" value="GLK64339.1"/>
    <property type="molecule type" value="Genomic_DNA"/>
</dbReference>
<evidence type="ECO:0000259" key="5">
    <source>
        <dbReference type="PROSITE" id="PS51063"/>
    </source>
</evidence>
<evidence type="ECO:0000256" key="2">
    <source>
        <dbReference type="ARBA" id="ARBA00023125"/>
    </source>
</evidence>
<gene>
    <name evidence="6" type="ORF">GCM10017635_18100</name>
</gene>
<feature type="domain" description="Cyclic nucleotide-binding" evidence="4">
    <location>
        <begin position="12"/>
        <end position="132"/>
    </location>
</feature>
<dbReference type="PROSITE" id="PS51063">
    <property type="entry name" value="HTH_CRP_2"/>
    <property type="match status" value="1"/>
</dbReference>
<reference evidence="6" key="2">
    <citation type="submission" date="2023-01" db="EMBL/GenBank/DDBJ databases">
        <authorList>
            <person name="Sun Q."/>
            <person name="Evtushenko L."/>
        </authorList>
    </citation>
    <scope>NUCLEOTIDE SEQUENCE</scope>
    <source>
        <strain evidence="6">VKM B-2222</strain>
    </source>
</reference>
<evidence type="ECO:0000313" key="6">
    <source>
        <dbReference type="EMBL" id="GLK64339.1"/>
    </source>
</evidence>
<dbReference type="Gene3D" id="2.60.120.10">
    <property type="entry name" value="Jelly Rolls"/>
    <property type="match status" value="1"/>
</dbReference>
<dbReference type="InterPro" id="IPR014710">
    <property type="entry name" value="RmlC-like_jellyroll"/>
</dbReference>
<keyword evidence="2" id="KW-0238">DNA-binding</keyword>
<keyword evidence="1" id="KW-0805">Transcription regulation</keyword>
<evidence type="ECO:0000259" key="4">
    <source>
        <dbReference type="PROSITE" id="PS50042"/>
    </source>
</evidence>
<dbReference type="PANTHER" id="PTHR24567">
    <property type="entry name" value="CRP FAMILY TRANSCRIPTIONAL REGULATORY PROTEIN"/>
    <property type="match status" value="1"/>
</dbReference>
<comment type="caution">
    <text evidence="6">The sequence shown here is derived from an EMBL/GenBank/DDBJ whole genome shotgun (WGS) entry which is preliminary data.</text>
</comment>
<dbReference type="RefSeq" id="WP_152368403.1">
    <property type="nucleotide sequence ID" value="NZ_BSFH01000027.1"/>
</dbReference>
<evidence type="ECO:0000313" key="7">
    <source>
        <dbReference type="Proteomes" id="UP001143349"/>
    </source>
</evidence>
<name>A0AAD3NZC7_9RHOB</name>
<dbReference type="InterPro" id="IPR050397">
    <property type="entry name" value="Env_Response_Regulators"/>
</dbReference>
<dbReference type="SMART" id="SM00419">
    <property type="entry name" value="HTH_CRP"/>
    <property type="match status" value="1"/>
</dbReference>
<dbReference type="GO" id="GO:0003700">
    <property type="term" value="F:DNA-binding transcription factor activity"/>
    <property type="evidence" value="ECO:0007669"/>
    <property type="project" value="TreeGrafter"/>
</dbReference>
<dbReference type="SMART" id="SM00100">
    <property type="entry name" value="cNMP"/>
    <property type="match status" value="1"/>
</dbReference>
<dbReference type="Proteomes" id="UP001143349">
    <property type="component" value="Unassembled WGS sequence"/>
</dbReference>
<dbReference type="InterPro" id="IPR000595">
    <property type="entry name" value="cNMP-bd_dom"/>
</dbReference>
<dbReference type="GO" id="GO:0003677">
    <property type="term" value="F:DNA binding"/>
    <property type="evidence" value="ECO:0007669"/>
    <property type="project" value="UniProtKB-KW"/>
</dbReference>
<dbReference type="InterPro" id="IPR012318">
    <property type="entry name" value="HTH_CRP"/>
</dbReference>
<dbReference type="SUPFAM" id="SSF51206">
    <property type="entry name" value="cAMP-binding domain-like"/>
    <property type="match status" value="1"/>
</dbReference>
<dbReference type="AlphaFoldDB" id="A0AAD3NZC7"/>
<dbReference type="PANTHER" id="PTHR24567:SF26">
    <property type="entry name" value="REGULATORY PROTEIN YEIL"/>
    <property type="match status" value="1"/>
</dbReference>
<dbReference type="Pfam" id="PF00027">
    <property type="entry name" value="cNMP_binding"/>
    <property type="match status" value="1"/>
</dbReference>
<accession>A0AAD3NZC7</accession>
<sequence>MTKTLGLGDLEWFADLTPQQLAQIESMMRRRHFAQGQLIFERRDPGETVFFVLSGNVLAVHWTSTGREIVYSDIGPGNACGELSVLSGEPRSLSLYARNACTLYELPGAALLELMDSQPSVRRAITLHLIRRVHALTDRVHELTSLSVEERLRAWLLRTALDRGGLKPGRVLPDVPTHAEIANIIGANREAISRGLAKLNREGVIESGRRTLRILRPEALFSNPAE</sequence>
<dbReference type="InterPro" id="IPR036390">
    <property type="entry name" value="WH_DNA-bd_sf"/>
</dbReference>
<dbReference type="InterPro" id="IPR018490">
    <property type="entry name" value="cNMP-bd_dom_sf"/>
</dbReference>
<evidence type="ECO:0000256" key="3">
    <source>
        <dbReference type="ARBA" id="ARBA00023163"/>
    </source>
</evidence>
<proteinExistence type="predicted"/>
<keyword evidence="3" id="KW-0804">Transcription</keyword>
<dbReference type="SUPFAM" id="SSF46785">
    <property type="entry name" value="Winged helix' DNA-binding domain"/>
    <property type="match status" value="1"/>
</dbReference>
<keyword evidence="7" id="KW-1185">Reference proteome</keyword>
<dbReference type="CDD" id="cd00038">
    <property type="entry name" value="CAP_ED"/>
    <property type="match status" value="1"/>
</dbReference>
<protein>
    <recommendedName>
        <fullName evidence="8">Cyclic nucleotide-binding domain-containing protein</fullName>
    </recommendedName>
</protein>
<dbReference type="InterPro" id="IPR036388">
    <property type="entry name" value="WH-like_DNA-bd_sf"/>
</dbReference>
<evidence type="ECO:0000256" key="1">
    <source>
        <dbReference type="ARBA" id="ARBA00023015"/>
    </source>
</evidence>
<dbReference type="Gene3D" id="1.10.10.10">
    <property type="entry name" value="Winged helix-like DNA-binding domain superfamily/Winged helix DNA-binding domain"/>
    <property type="match status" value="1"/>
</dbReference>
<feature type="domain" description="HTH crp-type" evidence="5">
    <location>
        <begin position="146"/>
        <end position="218"/>
    </location>
</feature>
<dbReference type="Pfam" id="PF13545">
    <property type="entry name" value="HTH_Crp_2"/>
    <property type="match status" value="1"/>
</dbReference>
<reference evidence="6" key="1">
    <citation type="journal article" date="2014" name="Int. J. Syst. Evol. Microbiol.">
        <title>Complete genome sequence of Corynebacterium casei LMG S-19264T (=DSM 44701T), isolated from a smear-ripened cheese.</title>
        <authorList>
            <consortium name="US DOE Joint Genome Institute (JGI-PGF)"/>
            <person name="Walter F."/>
            <person name="Albersmeier A."/>
            <person name="Kalinowski J."/>
            <person name="Ruckert C."/>
        </authorList>
    </citation>
    <scope>NUCLEOTIDE SEQUENCE</scope>
    <source>
        <strain evidence="6">VKM B-2222</strain>
    </source>
</reference>